<dbReference type="EMBL" id="MLJW01002560">
    <property type="protein sequence ID" value="OIQ74285.1"/>
    <property type="molecule type" value="Genomic_DNA"/>
</dbReference>
<comment type="caution">
    <text evidence="1">The sequence shown here is derived from an EMBL/GenBank/DDBJ whole genome shotgun (WGS) entry which is preliminary data.</text>
</comment>
<name>A0A1J5QE93_9ZZZZ</name>
<proteinExistence type="predicted"/>
<accession>A0A1J5QE93</accession>
<organism evidence="1">
    <name type="scientific">mine drainage metagenome</name>
    <dbReference type="NCBI Taxonomy" id="410659"/>
    <lineage>
        <taxon>unclassified sequences</taxon>
        <taxon>metagenomes</taxon>
        <taxon>ecological metagenomes</taxon>
    </lineage>
</organism>
<sequence>MRHARPQHPKTHDAHRKVAALLRLVKLPAPLLDVSRIHIQLAKVTNHRMADIFSHLHGHTGIIEPNNAPLGWQIEFEQGIDTGTNDKNAFELRLLVKKLLRWCPHHSVVSRRRTGLPE</sequence>
<dbReference type="AlphaFoldDB" id="A0A1J5QE93"/>
<reference evidence="1" key="1">
    <citation type="submission" date="2016-10" db="EMBL/GenBank/DDBJ databases">
        <title>Sequence of Gallionella enrichment culture.</title>
        <authorList>
            <person name="Poehlein A."/>
            <person name="Muehling M."/>
            <person name="Daniel R."/>
        </authorList>
    </citation>
    <scope>NUCLEOTIDE SEQUENCE</scope>
</reference>
<evidence type="ECO:0000313" key="1">
    <source>
        <dbReference type="EMBL" id="OIQ74285.1"/>
    </source>
</evidence>
<gene>
    <name evidence="1" type="ORF">GALL_440640</name>
</gene>
<protein>
    <submittedName>
        <fullName evidence="1">Uncharacterized protein</fullName>
    </submittedName>
</protein>